<gene>
    <name evidence="7" type="ORF">DIT97_30155</name>
</gene>
<evidence type="ECO:0000256" key="4">
    <source>
        <dbReference type="ARBA" id="ARBA00022801"/>
    </source>
</evidence>
<reference evidence="7 8" key="1">
    <citation type="journal article" date="2018" name="Nat. Biotechnol.">
        <title>A standardized bacterial taxonomy based on genome phylogeny substantially revises the tree of life.</title>
        <authorList>
            <person name="Parks D.H."/>
            <person name="Chuvochina M."/>
            <person name="Waite D.W."/>
            <person name="Rinke C."/>
            <person name="Skarshewski A."/>
            <person name="Chaumeil P.A."/>
            <person name="Hugenholtz P."/>
        </authorList>
    </citation>
    <scope>NUCLEOTIDE SEQUENCE [LARGE SCALE GENOMIC DNA]</scope>
    <source>
        <strain evidence="7">UBA9375</strain>
    </source>
</reference>
<name>A0A3D3RE00_9PLAN</name>
<dbReference type="EMBL" id="DQAY01000189">
    <property type="protein sequence ID" value="HCO27064.1"/>
    <property type="molecule type" value="Genomic_DNA"/>
</dbReference>
<comment type="function">
    <text evidence="6">May nick specific sequences that contain T:G mispairs resulting from m5C-deamination.</text>
</comment>
<dbReference type="Gene3D" id="3.40.960.10">
    <property type="entry name" value="VSR Endonuclease"/>
    <property type="match status" value="1"/>
</dbReference>
<evidence type="ECO:0000313" key="8">
    <source>
        <dbReference type="Proteomes" id="UP000263642"/>
    </source>
</evidence>
<dbReference type="InterPro" id="IPR004603">
    <property type="entry name" value="DNA_mismatch_endonuc_vsr"/>
</dbReference>
<dbReference type="SUPFAM" id="SSF52980">
    <property type="entry name" value="Restriction endonuclease-like"/>
    <property type="match status" value="1"/>
</dbReference>
<keyword evidence="1 6" id="KW-0540">Nuclease</keyword>
<dbReference type="GO" id="GO:0004519">
    <property type="term" value="F:endonuclease activity"/>
    <property type="evidence" value="ECO:0007669"/>
    <property type="project" value="UniProtKB-KW"/>
</dbReference>
<evidence type="ECO:0000256" key="5">
    <source>
        <dbReference type="ARBA" id="ARBA00023204"/>
    </source>
</evidence>
<keyword evidence="4 6" id="KW-0378">Hydrolase</keyword>
<proteinExistence type="inferred from homology"/>
<evidence type="ECO:0000256" key="2">
    <source>
        <dbReference type="ARBA" id="ARBA00022759"/>
    </source>
</evidence>
<protein>
    <recommendedName>
        <fullName evidence="6">Very short patch repair endonuclease</fullName>
        <ecNumber evidence="6">3.1.-.-</ecNumber>
    </recommendedName>
</protein>
<dbReference type="InterPro" id="IPR011335">
    <property type="entry name" value="Restrct_endonuc-II-like"/>
</dbReference>
<sequence>MADRISPEHRSWNMSRIKNRDTKPELIVRSLLHRMGYRFRLHRKDLPGKPDIVLPKYKTVIFVHGCFWHRHKGCKYAYNPKSRVDFWKKKFASNVKRDITASKELESNGWKVIIIWECETSDIDALARLLNESILHSMPYKQFHRRQSLSKSLQEAIE</sequence>
<accession>A0A3D3RE00</accession>
<dbReference type="CDD" id="cd00221">
    <property type="entry name" value="Vsr"/>
    <property type="match status" value="1"/>
</dbReference>
<evidence type="ECO:0000256" key="1">
    <source>
        <dbReference type="ARBA" id="ARBA00022722"/>
    </source>
</evidence>
<dbReference type="PIRSF" id="PIRSF018267">
    <property type="entry name" value="VSR_endonuc"/>
    <property type="match status" value="1"/>
</dbReference>
<comment type="similarity">
    <text evidence="6">Belongs to the vsr family.</text>
</comment>
<keyword evidence="5 6" id="KW-0234">DNA repair</keyword>
<dbReference type="NCBIfam" id="TIGR00632">
    <property type="entry name" value="vsr"/>
    <property type="match status" value="1"/>
</dbReference>
<organism evidence="7 8">
    <name type="scientific">Gimesia maris</name>
    <dbReference type="NCBI Taxonomy" id="122"/>
    <lineage>
        <taxon>Bacteria</taxon>
        <taxon>Pseudomonadati</taxon>
        <taxon>Planctomycetota</taxon>
        <taxon>Planctomycetia</taxon>
        <taxon>Planctomycetales</taxon>
        <taxon>Planctomycetaceae</taxon>
        <taxon>Gimesia</taxon>
    </lineage>
</organism>
<dbReference type="Pfam" id="PF03852">
    <property type="entry name" value="Vsr"/>
    <property type="match status" value="1"/>
</dbReference>
<dbReference type="Proteomes" id="UP000263642">
    <property type="component" value="Unassembled WGS sequence"/>
</dbReference>
<comment type="caution">
    <text evidence="7">The sequence shown here is derived from an EMBL/GenBank/DDBJ whole genome shotgun (WGS) entry which is preliminary data.</text>
</comment>
<dbReference type="GO" id="GO:0016787">
    <property type="term" value="F:hydrolase activity"/>
    <property type="evidence" value="ECO:0007669"/>
    <property type="project" value="UniProtKB-KW"/>
</dbReference>
<keyword evidence="3 6" id="KW-0227">DNA damage</keyword>
<evidence type="ECO:0000313" key="7">
    <source>
        <dbReference type="EMBL" id="HCO27064.1"/>
    </source>
</evidence>
<evidence type="ECO:0000256" key="3">
    <source>
        <dbReference type="ARBA" id="ARBA00022763"/>
    </source>
</evidence>
<keyword evidence="2 6" id="KW-0255">Endonuclease</keyword>
<evidence type="ECO:0000256" key="6">
    <source>
        <dbReference type="PIRNR" id="PIRNR018267"/>
    </source>
</evidence>
<dbReference type="GO" id="GO:0006298">
    <property type="term" value="P:mismatch repair"/>
    <property type="evidence" value="ECO:0007669"/>
    <property type="project" value="UniProtKB-UniRule"/>
</dbReference>
<dbReference type="AlphaFoldDB" id="A0A3D3RE00"/>
<dbReference type="EC" id="3.1.-.-" evidence="6"/>